<dbReference type="GO" id="GO:0015940">
    <property type="term" value="P:pantothenate biosynthetic process"/>
    <property type="evidence" value="ECO:0007669"/>
    <property type="project" value="UniProtKB-UniPathway"/>
</dbReference>
<dbReference type="EMBL" id="CP046640">
    <property type="protein sequence ID" value="QTL96583.1"/>
    <property type="molecule type" value="Genomic_DNA"/>
</dbReference>
<evidence type="ECO:0000313" key="8">
    <source>
        <dbReference type="Proteomes" id="UP000665020"/>
    </source>
</evidence>
<proteinExistence type="inferred from homology"/>
<dbReference type="AlphaFoldDB" id="A0A8A7K4D6"/>
<keyword evidence="2 4" id="KW-0521">NADP</keyword>
<evidence type="ECO:0000256" key="2">
    <source>
        <dbReference type="ARBA" id="ARBA00022857"/>
    </source>
</evidence>
<organism evidence="7 8">
    <name type="scientific">Iocasia fonsfrigidae</name>
    <dbReference type="NCBI Taxonomy" id="2682810"/>
    <lineage>
        <taxon>Bacteria</taxon>
        <taxon>Bacillati</taxon>
        <taxon>Bacillota</taxon>
        <taxon>Clostridia</taxon>
        <taxon>Halanaerobiales</taxon>
        <taxon>Halanaerobiaceae</taxon>
        <taxon>Iocasia</taxon>
    </lineage>
</organism>
<dbReference type="GO" id="GO:0008677">
    <property type="term" value="F:2-dehydropantoate 2-reductase activity"/>
    <property type="evidence" value="ECO:0007669"/>
    <property type="project" value="UniProtKB-EC"/>
</dbReference>
<accession>A0A8A7K4D6</accession>
<dbReference type="InterPro" id="IPR036291">
    <property type="entry name" value="NAD(P)-bd_dom_sf"/>
</dbReference>
<evidence type="ECO:0000259" key="5">
    <source>
        <dbReference type="Pfam" id="PF02558"/>
    </source>
</evidence>
<dbReference type="UniPathway" id="UPA00028">
    <property type="reaction ID" value="UER00004"/>
</dbReference>
<dbReference type="Gene3D" id="1.10.1040.10">
    <property type="entry name" value="N-(1-d-carboxylethyl)-l-norvaline Dehydrogenase, domain 2"/>
    <property type="match status" value="1"/>
</dbReference>
<dbReference type="InterPro" id="IPR008927">
    <property type="entry name" value="6-PGluconate_DH-like_C_sf"/>
</dbReference>
<evidence type="ECO:0000256" key="1">
    <source>
        <dbReference type="ARBA" id="ARBA00007870"/>
    </source>
</evidence>
<keyword evidence="3 4" id="KW-0560">Oxidoreductase</keyword>
<evidence type="ECO:0000313" key="7">
    <source>
        <dbReference type="EMBL" id="QTL96583.1"/>
    </source>
</evidence>
<dbReference type="InterPro" id="IPR003710">
    <property type="entry name" value="ApbA"/>
</dbReference>
<protein>
    <recommendedName>
        <fullName evidence="4">2-dehydropantoate 2-reductase</fullName>
        <ecNumber evidence="4">1.1.1.169</ecNumber>
    </recommendedName>
    <alternativeName>
        <fullName evidence="4">Ketopantoate reductase</fullName>
    </alternativeName>
</protein>
<dbReference type="InterPro" id="IPR013752">
    <property type="entry name" value="KPA_reductase"/>
</dbReference>
<comment type="similarity">
    <text evidence="1 4">Belongs to the ketopantoate reductase family.</text>
</comment>
<name>A0A8A7K4D6_9FIRM</name>
<dbReference type="FunFam" id="1.10.1040.10:FF:000017">
    <property type="entry name" value="2-dehydropantoate 2-reductase"/>
    <property type="match status" value="1"/>
</dbReference>
<dbReference type="Proteomes" id="UP000665020">
    <property type="component" value="Chromosome"/>
</dbReference>
<dbReference type="InterPro" id="IPR013332">
    <property type="entry name" value="KPR_N"/>
</dbReference>
<evidence type="ECO:0000259" key="6">
    <source>
        <dbReference type="Pfam" id="PF08546"/>
    </source>
</evidence>
<keyword evidence="4" id="KW-0566">Pantothenate biosynthesis</keyword>
<evidence type="ECO:0000256" key="3">
    <source>
        <dbReference type="ARBA" id="ARBA00023002"/>
    </source>
</evidence>
<dbReference type="EC" id="1.1.1.169" evidence="4"/>
<gene>
    <name evidence="7" type="ORF">GM661_00650</name>
</gene>
<dbReference type="NCBIfam" id="TIGR00745">
    <property type="entry name" value="apbA_panE"/>
    <property type="match status" value="1"/>
</dbReference>
<feature type="domain" description="Ketopantoate reductase N-terminal" evidence="5">
    <location>
        <begin position="9"/>
        <end position="151"/>
    </location>
</feature>
<dbReference type="SUPFAM" id="SSF48179">
    <property type="entry name" value="6-phosphogluconate dehydrogenase C-terminal domain-like"/>
    <property type="match status" value="1"/>
</dbReference>
<dbReference type="Pfam" id="PF02558">
    <property type="entry name" value="ApbA"/>
    <property type="match status" value="1"/>
</dbReference>
<dbReference type="SUPFAM" id="SSF51735">
    <property type="entry name" value="NAD(P)-binding Rossmann-fold domains"/>
    <property type="match status" value="1"/>
</dbReference>
<comment type="pathway">
    <text evidence="4">Cofactor biosynthesis; (R)-pantothenate biosynthesis; (R)-pantoate from 3-methyl-2-oxobutanoate: step 2/2.</text>
</comment>
<sequence>MMKIKKVSLIGLGAIGAAYGSKLNEVESISLKVIASKDRIERYSKQGFDVNGKKYNFDFISPEEDIEPADLILVSVKYHHLKHTIEDMRKHVGPNTIILSLLNGISSEEILGNEYGMRKMLYAMCVAIDAVREGTNIKFSNIGKIVFGEKDNTYSENVLAVEELFDKAEIPYEIPENIMRSLWWKFMVNVGINQVSAVLRAPYGVFQKSNKALGLIKNSMEEVIEISKKIGINLEIKDIDEFINIMMELSPNGKTSMCQDIEGGRKTEVDMFAGTIYKLGLEHGVNTPVNKMLYDMIKVLEQMDEIKKYT</sequence>
<dbReference type="PANTHER" id="PTHR21708:SF26">
    <property type="entry name" value="2-DEHYDROPANTOATE 2-REDUCTASE"/>
    <property type="match status" value="1"/>
</dbReference>
<reference evidence="7" key="1">
    <citation type="submission" date="2019-12" db="EMBL/GenBank/DDBJ databases">
        <authorList>
            <person name="zhang j."/>
            <person name="sun C.M."/>
        </authorList>
    </citation>
    <scope>NUCLEOTIDE SEQUENCE</scope>
    <source>
        <strain evidence="7">NS-1</strain>
    </source>
</reference>
<feature type="domain" description="Ketopantoate reductase C-terminal" evidence="6">
    <location>
        <begin position="177"/>
        <end position="301"/>
    </location>
</feature>
<comment type="catalytic activity">
    <reaction evidence="4">
        <text>(R)-pantoate + NADP(+) = 2-dehydropantoate + NADPH + H(+)</text>
        <dbReference type="Rhea" id="RHEA:16233"/>
        <dbReference type="ChEBI" id="CHEBI:11561"/>
        <dbReference type="ChEBI" id="CHEBI:15378"/>
        <dbReference type="ChEBI" id="CHEBI:15980"/>
        <dbReference type="ChEBI" id="CHEBI:57783"/>
        <dbReference type="ChEBI" id="CHEBI:58349"/>
        <dbReference type="EC" id="1.1.1.169"/>
    </reaction>
</comment>
<dbReference type="Gene3D" id="3.40.50.720">
    <property type="entry name" value="NAD(P)-binding Rossmann-like Domain"/>
    <property type="match status" value="1"/>
</dbReference>
<dbReference type="PANTHER" id="PTHR21708">
    <property type="entry name" value="PROBABLE 2-DEHYDROPANTOATE 2-REDUCTASE"/>
    <property type="match status" value="1"/>
</dbReference>
<dbReference type="InterPro" id="IPR013328">
    <property type="entry name" value="6PGD_dom2"/>
</dbReference>
<dbReference type="InterPro" id="IPR051402">
    <property type="entry name" value="KPR-Related"/>
</dbReference>
<evidence type="ECO:0000256" key="4">
    <source>
        <dbReference type="RuleBase" id="RU362068"/>
    </source>
</evidence>
<dbReference type="KEGG" id="ifn:GM661_00650"/>
<keyword evidence="8" id="KW-1185">Reference proteome</keyword>
<dbReference type="Pfam" id="PF08546">
    <property type="entry name" value="ApbA_C"/>
    <property type="match status" value="1"/>
</dbReference>
<dbReference type="GO" id="GO:0005737">
    <property type="term" value="C:cytoplasm"/>
    <property type="evidence" value="ECO:0007669"/>
    <property type="project" value="TreeGrafter"/>
</dbReference>
<comment type="function">
    <text evidence="4">Catalyzes the NADPH-dependent reduction of ketopantoate into pantoic acid.</text>
</comment>